<dbReference type="InterPro" id="IPR051908">
    <property type="entry name" value="Ribosomal_N-acetyltransferase"/>
</dbReference>
<dbReference type="PANTHER" id="PTHR43441">
    <property type="entry name" value="RIBOSOMAL-PROTEIN-SERINE ACETYLTRANSFERASE"/>
    <property type="match status" value="1"/>
</dbReference>
<proteinExistence type="predicted"/>
<dbReference type="GO" id="GO:0008999">
    <property type="term" value="F:protein-N-terminal-alanine acetyltransferase activity"/>
    <property type="evidence" value="ECO:0007669"/>
    <property type="project" value="TreeGrafter"/>
</dbReference>
<dbReference type="EMBL" id="FRDM01000009">
    <property type="protein sequence ID" value="SHN74275.1"/>
    <property type="molecule type" value="Genomic_DNA"/>
</dbReference>
<name>A0A1M7TU86_9ACTN</name>
<evidence type="ECO:0000313" key="4">
    <source>
        <dbReference type="Proteomes" id="UP000184428"/>
    </source>
</evidence>
<accession>A0A1M7TU86</accession>
<dbReference type="InterPro" id="IPR000182">
    <property type="entry name" value="GNAT_dom"/>
</dbReference>
<organism evidence="3 4">
    <name type="scientific">Geodermatophilus obscurus</name>
    <dbReference type="NCBI Taxonomy" id="1861"/>
    <lineage>
        <taxon>Bacteria</taxon>
        <taxon>Bacillati</taxon>
        <taxon>Actinomycetota</taxon>
        <taxon>Actinomycetes</taxon>
        <taxon>Geodermatophilales</taxon>
        <taxon>Geodermatophilaceae</taxon>
        <taxon>Geodermatophilus</taxon>
    </lineage>
</organism>
<feature type="domain" description="N-acetyltransferase" evidence="2">
    <location>
        <begin position="41"/>
        <end position="198"/>
    </location>
</feature>
<dbReference type="AlphaFoldDB" id="A0A1M7TU86"/>
<sequence length="208" mass="22445">MTSTPRPRPEARRERASGEGAGGLSLTGVDLTTEVVRTERLVLRPFRPDDVDAVFRACQDPESRRWLLNLPEPYTRADAEEFVAVAAARGRAGGTALDTAVEADGGLVGACGVRHLDGGLLLGPDLGYWTAPWARGRGYAAEAARALADWAFRHGAERVHLFTDVANTASQSVAERAGFSREGVARRCLAYRDGRRADAVLFGRLREG</sequence>
<dbReference type="SUPFAM" id="SSF55729">
    <property type="entry name" value="Acyl-CoA N-acyltransferases (Nat)"/>
    <property type="match status" value="1"/>
</dbReference>
<feature type="compositionally biased region" description="Basic and acidic residues" evidence="1">
    <location>
        <begin position="7"/>
        <end position="17"/>
    </location>
</feature>
<gene>
    <name evidence="3" type="ORF">SAMN05660350_02181</name>
</gene>
<dbReference type="PANTHER" id="PTHR43441:SF10">
    <property type="entry name" value="ACETYLTRANSFERASE"/>
    <property type="match status" value="1"/>
</dbReference>
<feature type="region of interest" description="Disordered" evidence="1">
    <location>
        <begin position="1"/>
        <end position="26"/>
    </location>
</feature>
<protein>
    <submittedName>
        <fullName evidence="3">Protein N-acetyltransferase, RimJ/RimL family</fullName>
    </submittedName>
</protein>
<evidence type="ECO:0000256" key="1">
    <source>
        <dbReference type="SAM" id="MobiDB-lite"/>
    </source>
</evidence>
<dbReference type="InterPro" id="IPR016181">
    <property type="entry name" value="Acyl_CoA_acyltransferase"/>
</dbReference>
<reference evidence="3 4" key="1">
    <citation type="submission" date="2016-12" db="EMBL/GenBank/DDBJ databases">
        <authorList>
            <person name="Song W.-J."/>
            <person name="Kurnit D.M."/>
        </authorList>
    </citation>
    <scope>NUCLEOTIDE SEQUENCE [LARGE SCALE GENOMIC DNA]</scope>
    <source>
        <strain evidence="3 4">DSM 43162</strain>
    </source>
</reference>
<keyword evidence="3" id="KW-0808">Transferase</keyword>
<dbReference type="GO" id="GO:0005737">
    <property type="term" value="C:cytoplasm"/>
    <property type="evidence" value="ECO:0007669"/>
    <property type="project" value="TreeGrafter"/>
</dbReference>
<dbReference type="Gene3D" id="3.40.630.30">
    <property type="match status" value="1"/>
</dbReference>
<evidence type="ECO:0000313" key="3">
    <source>
        <dbReference type="EMBL" id="SHN74275.1"/>
    </source>
</evidence>
<dbReference type="PROSITE" id="PS51186">
    <property type="entry name" value="GNAT"/>
    <property type="match status" value="1"/>
</dbReference>
<dbReference type="Pfam" id="PF13302">
    <property type="entry name" value="Acetyltransf_3"/>
    <property type="match status" value="1"/>
</dbReference>
<dbReference type="Proteomes" id="UP000184428">
    <property type="component" value="Unassembled WGS sequence"/>
</dbReference>
<dbReference type="OrthoDB" id="9795188at2"/>
<dbReference type="RefSeq" id="WP_083606255.1">
    <property type="nucleotide sequence ID" value="NZ_FRDM01000009.1"/>
</dbReference>
<evidence type="ECO:0000259" key="2">
    <source>
        <dbReference type="PROSITE" id="PS51186"/>
    </source>
</evidence>
<dbReference type="GO" id="GO:1990189">
    <property type="term" value="F:protein N-terminal-serine acetyltransferase activity"/>
    <property type="evidence" value="ECO:0007669"/>
    <property type="project" value="TreeGrafter"/>
</dbReference>